<dbReference type="Gene3D" id="3.40.930.10">
    <property type="entry name" value="Mannitol-specific EII, Chain A"/>
    <property type="match status" value="1"/>
</dbReference>
<dbReference type="GO" id="GO:0016301">
    <property type="term" value="F:kinase activity"/>
    <property type="evidence" value="ECO:0007669"/>
    <property type="project" value="UniProtKB-KW"/>
</dbReference>
<feature type="domain" description="PRD" evidence="14">
    <location>
        <begin position="286"/>
        <end position="393"/>
    </location>
</feature>
<keyword evidence="16" id="KW-1185">Reference proteome</keyword>
<evidence type="ECO:0000256" key="11">
    <source>
        <dbReference type="ARBA" id="ARBA00042072"/>
    </source>
</evidence>
<accession>A0A9Q4B018</accession>
<evidence type="ECO:0000256" key="6">
    <source>
        <dbReference type="ARBA" id="ARBA00022683"/>
    </source>
</evidence>
<name>A0A9Q4B018_SALAG</name>
<evidence type="ECO:0000256" key="2">
    <source>
        <dbReference type="ARBA" id="ARBA00022448"/>
    </source>
</evidence>
<evidence type="ECO:0000256" key="3">
    <source>
        <dbReference type="ARBA" id="ARBA00022490"/>
    </source>
</evidence>
<dbReference type="InterPro" id="IPR016152">
    <property type="entry name" value="PTrfase/Anion_transptr"/>
</dbReference>
<proteinExistence type="predicted"/>
<keyword evidence="7" id="KW-0418">Kinase</keyword>
<keyword evidence="5" id="KW-0808">Transferase</keyword>
<evidence type="ECO:0000259" key="12">
    <source>
        <dbReference type="PROSITE" id="PS51094"/>
    </source>
</evidence>
<comment type="subcellular location">
    <subcellularLocation>
        <location evidence="1">Cytoplasm</location>
    </subcellularLocation>
</comment>
<dbReference type="Pfam" id="PF00874">
    <property type="entry name" value="PRD"/>
    <property type="match status" value="1"/>
</dbReference>
<dbReference type="GO" id="GO:0006355">
    <property type="term" value="P:regulation of DNA-templated transcription"/>
    <property type="evidence" value="ECO:0007669"/>
    <property type="project" value="InterPro"/>
</dbReference>
<feature type="domain" description="PTS EIIA type-2" evidence="12">
    <location>
        <begin position="539"/>
        <end position="680"/>
    </location>
</feature>
<feature type="domain" description="PTS EIIB type-2" evidence="13">
    <location>
        <begin position="398"/>
        <end position="485"/>
    </location>
</feature>
<comment type="function">
    <text evidence="9">The phosphoenolpyruvate-dependent sugar phosphotransferase system (sugar PTS), a major carbohydrate active transport system, catalyzes the phosphorylation of incoming sugar substrates concomitantly with their translocation across the cell membrane. The enzyme II UlaABC PTS system is involved in ascorbate transport.</text>
</comment>
<dbReference type="PROSITE" id="PS51372">
    <property type="entry name" value="PRD_2"/>
    <property type="match status" value="2"/>
</dbReference>
<keyword evidence="2" id="KW-0813">Transport</keyword>
<dbReference type="InterPro" id="IPR007737">
    <property type="entry name" value="Mga_HTH"/>
</dbReference>
<dbReference type="SUPFAM" id="SSF55804">
    <property type="entry name" value="Phoshotransferase/anion transport protein"/>
    <property type="match status" value="1"/>
</dbReference>
<dbReference type="Gene3D" id="1.10.1790.10">
    <property type="entry name" value="PRD domain"/>
    <property type="match status" value="1"/>
</dbReference>
<evidence type="ECO:0000259" key="14">
    <source>
        <dbReference type="PROSITE" id="PS51372"/>
    </source>
</evidence>
<dbReference type="Proteomes" id="UP001057753">
    <property type="component" value="Unassembled WGS sequence"/>
</dbReference>
<dbReference type="InterPro" id="IPR051351">
    <property type="entry name" value="Ascorbate-PTS_EIIA_comp"/>
</dbReference>
<evidence type="ECO:0000313" key="15">
    <source>
        <dbReference type="EMBL" id="MCR6095621.1"/>
    </source>
</evidence>
<keyword evidence="8" id="KW-0010">Activator</keyword>
<dbReference type="SUPFAM" id="SSF63520">
    <property type="entry name" value="PTS-regulatory domain, PRD"/>
    <property type="match status" value="2"/>
</dbReference>
<organism evidence="15 16">
    <name type="scientific">Salipaludibacillus agaradhaerens</name>
    <name type="common">Bacillus agaradhaerens</name>
    <dbReference type="NCBI Taxonomy" id="76935"/>
    <lineage>
        <taxon>Bacteria</taxon>
        <taxon>Bacillati</taxon>
        <taxon>Bacillota</taxon>
        <taxon>Bacilli</taxon>
        <taxon>Bacillales</taxon>
        <taxon>Bacillaceae</taxon>
    </lineage>
</organism>
<dbReference type="PANTHER" id="PTHR36203">
    <property type="entry name" value="ASCORBATE-SPECIFIC PTS SYSTEM EIIA COMPONENT"/>
    <property type="match status" value="1"/>
</dbReference>
<dbReference type="InterPro" id="IPR013011">
    <property type="entry name" value="PTS_EIIB_2"/>
</dbReference>
<dbReference type="Gene3D" id="1.10.10.10">
    <property type="entry name" value="Winged helix-like DNA-binding domain superfamily/Winged helix DNA-binding domain"/>
    <property type="match status" value="1"/>
</dbReference>
<comment type="caution">
    <text evidence="15">The sequence shown here is derived from an EMBL/GenBank/DDBJ whole genome shotgun (WGS) entry which is preliminary data.</text>
</comment>
<evidence type="ECO:0000256" key="10">
    <source>
        <dbReference type="ARBA" id="ARBA00041175"/>
    </source>
</evidence>
<dbReference type="InterPro" id="IPR036388">
    <property type="entry name" value="WH-like_DNA-bd_sf"/>
</dbReference>
<gene>
    <name evidence="15" type="ORF">HXA33_03620</name>
</gene>
<dbReference type="Pfam" id="PF00359">
    <property type="entry name" value="PTS_EIIA_2"/>
    <property type="match status" value="1"/>
</dbReference>
<dbReference type="InterPro" id="IPR011608">
    <property type="entry name" value="PRD"/>
</dbReference>
<dbReference type="RefSeq" id="WP_257820379.1">
    <property type="nucleotide sequence ID" value="NZ_JABXYM010000001.1"/>
</dbReference>
<sequence>MQLDDRSWQLLMEVMGNPSIRNKDLERKYHLNRRQISYSFEKINDWLNMSGMPKVKRNRQGQFLIDPVLITTFQKEQEDTKAYVLSEQERARFLILMLLGRNEELSLFHLTTALDVSKNTALRDLKNAQELVSEMGLNIEYSRQSGYRIVGNEFKKRKLLSDITKKVLNIYNGQQLIMKIMDIPKEQIKDINRRIENVEKTLDLKFTDEKIATMPYIFLFILRRIKFGKKIRLFMIHFNELSDTKEYKVAEEFLSELDHIPMEERLFITLYLLTSNVSSSKLLTEKTMPELIQAIDEMLSIFEKKACIYLNDRQQLLNKILLHLKPAYYRIKYKLTETNALQDSVSKEFEELHHLVRKSTEPLVNLIGSKIPESETTYLTMLIGGWLTRQGVSINEKIKAVVVCPNGVSVSRLMYSVLSELFPEFIFLDTLSVREFNSYTLNYDIVFSPVIVETEAKLFIVKTFIEKEEKHRLRKQVMREINGYVPSDMNTEEVMAIIAKYATIKNKQELEKSLGHYFSQDNTPSVIQQYEDKKPDLSDLITEKTIRFKKSVVDWEEAICTSAQPLLHEGSIHERYVDAIIQNYEPADPYIVIGPGLAIPHAGWEEGVNQLAMSLLRLEKPVKFSKDVAVQLIIVIAAPDKQQHLRALMQLMKLARNHKDVTKLIKARTPNDVMKVIRKYATEE</sequence>
<dbReference type="CDD" id="cd00211">
    <property type="entry name" value="PTS_IIA_fru"/>
    <property type="match status" value="1"/>
</dbReference>
<feature type="domain" description="PRD" evidence="14">
    <location>
        <begin position="182"/>
        <end position="282"/>
    </location>
</feature>
<evidence type="ECO:0000256" key="5">
    <source>
        <dbReference type="ARBA" id="ARBA00022679"/>
    </source>
</evidence>
<keyword evidence="6" id="KW-0598">Phosphotransferase system</keyword>
<dbReference type="Pfam" id="PF05043">
    <property type="entry name" value="Mga"/>
    <property type="match status" value="1"/>
</dbReference>
<dbReference type="CDD" id="cd05568">
    <property type="entry name" value="PTS_IIB_bgl_like"/>
    <property type="match status" value="1"/>
</dbReference>
<dbReference type="InterPro" id="IPR036095">
    <property type="entry name" value="PTS_EIIB-like_sf"/>
</dbReference>
<dbReference type="SUPFAM" id="SSF52794">
    <property type="entry name" value="PTS system IIB component-like"/>
    <property type="match status" value="1"/>
</dbReference>
<dbReference type="GO" id="GO:0005737">
    <property type="term" value="C:cytoplasm"/>
    <property type="evidence" value="ECO:0007669"/>
    <property type="project" value="UniProtKB-SubCell"/>
</dbReference>
<keyword evidence="3" id="KW-0963">Cytoplasm</keyword>
<dbReference type="EMBL" id="JABXYM010000001">
    <property type="protein sequence ID" value="MCR6095621.1"/>
    <property type="molecule type" value="Genomic_DNA"/>
</dbReference>
<evidence type="ECO:0000256" key="7">
    <source>
        <dbReference type="ARBA" id="ARBA00022777"/>
    </source>
</evidence>
<dbReference type="PROSITE" id="PS51099">
    <property type="entry name" value="PTS_EIIB_TYPE_2"/>
    <property type="match status" value="1"/>
</dbReference>
<dbReference type="PROSITE" id="PS51094">
    <property type="entry name" value="PTS_EIIA_TYPE_2"/>
    <property type="match status" value="1"/>
</dbReference>
<evidence type="ECO:0000259" key="13">
    <source>
        <dbReference type="PROSITE" id="PS51099"/>
    </source>
</evidence>
<evidence type="ECO:0000313" key="16">
    <source>
        <dbReference type="Proteomes" id="UP001057753"/>
    </source>
</evidence>
<dbReference type="AlphaFoldDB" id="A0A9Q4B018"/>
<dbReference type="InterPro" id="IPR002178">
    <property type="entry name" value="PTS_EIIA_type-2_dom"/>
</dbReference>
<dbReference type="PANTHER" id="PTHR36203:SF1">
    <property type="entry name" value="ASCORBATE-SPECIFIC PTS SYSTEM EIIA COMPONENT"/>
    <property type="match status" value="1"/>
</dbReference>
<dbReference type="GO" id="GO:0008982">
    <property type="term" value="F:protein-N(PI)-phosphohistidine-sugar phosphotransferase activity"/>
    <property type="evidence" value="ECO:0007669"/>
    <property type="project" value="InterPro"/>
</dbReference>
<evidence type="ECO:0000256" key="8">
    <source>
        <dbReference type="ARBA" id="ARBA00023159"/>
    </source>
</evidence>
<dbReference type="GO" id="GO:0009401">
    <property type="term" value="P:phosphoenolpyruvate-dependent sugar phosphotransferase system"/>
    <property type="evidence" value="ECO:0007669"/>
    <property type="project" value="UniProtKB-KW"/>
</dbReference>
<protein>
    <recommendedName>
        <fullName evidence="10">Ascorbate-specific PTS system EIIA component</fullName>
    </recommendedName>
    <alternativeName>
        <fullName evidence="11">Ascorbate-specific phosphotransferase enzyme IIA component</fullName>
    </alternativeName>
</protein>
<reference evidence="15" key="1">
    <citation type="submission" date="2020-06" db="EMBL/GenBank/DDBJ databases">
        <title>Insight into the genomes of haloalkaliphilic bacilli from Kenyan soda lakes.</title>
        <authorList>
            <person name="Mwirichia R."/>
            <person name="Villamizar G.C."/>
            <person name="Poehlein A."/>
            <person name="Mugweru J."/>
            <person name="Kipnyargis A."/>
            <person name="Kiplimo D."/>
            <person name="Orwa P."/>
            <person name="Daniel R."/>
        </authorList>
    </citation>
    <scope>NUCLEOTIDE SEQUENCE</scope>
    <source>
        <strain evidence="15">B1096_S55</strain>
    </source>
</reference>
<keyword evidence="4" id="KW-0597">Phosphoprotein</keyword>
<evidence type="ECO:0000256" key="1">
    <source>
        <dbReference type="ARBA" id="ARBA00004496"/>
    </source>
</evidence>
<evidence type="ECO:0000256" key="4">
    <source>
        <dbReference type="ARBA" id="ARBA00022553"/>
    </source>
</evidence>
<evidence type="ECO:0000256" key="9">
    <source>
        <dbReference type="ARBA" id="ARBA00037387"/>
    </source>
</evidence>
<dbReference type="InterPro" id="IPR036634">
    <property type="entry name" value="PRD_sf"/>
</dbReference>